<evidence type="ECO:0000259" key="1">
    <source>
        <dbReference type="SMART" id="SM01037"/>
    </source>
</evidence>
<gene>
    <name evidence="2" type="ORF">RJ639_043468</name>
</gene>
<dbReference type="AlphaFoldDB" id="A0AA88WA68"/>
<dbReference type="InterPro" id="IPR000916">
    <property type="entry name" value="Bet_v_I/MLP"/>
</dbReference>
<dbReference type="Pfam" id="PF00407">
    <property type="entry name" value="Bet_v_1"/>
    <property type="match status" value="1"/>
</dbReference>
<evidence type="ECO:0000313" key="3">
    <source>
        <dbReference type="Proteomes" id="UP001188597"/>
    </source>
</evidence>
<dbReference type="SUPFAM" id="SSF55961">
    <property type="entry name" value="Bet v1-like"/>
    <property type="match status" value="1"/>
</dbReference>
<sequence length="147" mass="16693">MGKIVSQIEIKSNGDVFHELWGSKPHHISKISPDKIQGCDLHGGEWGTVGSVIFWKYVHDGKAKVAKEVIDEVDEKNKTVIFRVIEGDLLELYKSFVATLHVDTTGENNLVTWTFEYGKRSDDVEDPNTLMDFVVNLTKEIETHHLK</sequence>
<dbReference type="Proteomes" id="UP001188597">
    <property type="component" value="Unassembled WGS sequence"/>
</dbReference>
<dbReference type="Gene3D" id="3.30.530.20">
    <property type="match status" value="1"/>
</dbReference>
<comment type="caution">
    <text evidence="2">The sequence shown here is derived from an EMBL/GenBank/DDBJ whole genome shotgun (WGS) entry which is preliminary data.</text>
</comment>
<organism evidence="2 3">
    <name type="scientific">Escallonia herrerae</name>
    <dbReference type="NCBI Taxonomy" id="1293975"/>
    <lineage>
        <taxon>Eukaryota</taxon>
        <taxon>Viridiplantae</taxon>
        <taxon>Streptophyta</taxon>
        <taxon>Embryophyta</taxon>
        <taxon>Tracheophyta</taxon>
        <taxon>Spermatophyta</taxon>
        <taxon>Magnoliopsida</taxon>
        <taxon>eudicotyledons</taxon>
        <taxon>Gunneridae</taxon>
        <taxon>Pentapetalae</taxon>
        <taxon>asterids</taxon>
        <taxon>campanulids</taxon>
        <taxon>Escalloniales</taxon>
        <taxon>Escalloniaceae</taxon>
        <taxon>Escallonia</taxon>
    </lineage>
</organism>
<dbReference type="SMART" id="SM01037">
    <property type="entry name" value="Bet_v_1"/>
    <property type="match status" value="1"/>
</dbReference>
<keyword evidence="3" id="KW-1185">Reference proteome</keyword>
<dbReference type="CDD" id="cd07816">
    <property type="entry name" value="Bet_v1-like"/>
    <property type="match status" value="1"/>
</dbReference>
<evidence type="ECO:0000313" key="2">
    <source>
        <dbReference type="EMBL" id="KAK3023802.1"/>
    </source>
</evidence>
<name>A0AA88WA68_9ASTE</name>
<dbReference type="PANTHER" id="PTHR31907">
    <property type="entry name" value="MLP-LIKE PROTEIN 423"/>
    <property type="match status" value="1"/>
</dbReference>
<dbReference type="InterPro" id="IPR023393">
    <property type="entry name" value="START-like_dom_sf"/>
</dbReference>
<protein>
    <recommendedName>
        <fullName evidence="1">Bet v I/Major latex protein domain-containing protein</fullName>
    </recommendedName>
</protein>
<accession>A0AA88WA68</accession>
<feature type="domain" description="Bet v I/Major latex protein" evidence="1">
    <location>
        <begin position="1"/>
        <end position="147"/>
    </location>
</feature>
<dbReference type="EMBL" id="JAVXUP010000635">
    <property type="protein sequence ID" value="KAK3023802.1"/>
    <property type="molecule type" value="Genomic_DNA"/>
</dbReference>
<dbReference type="InterPro" id="IPR051761">
    <property type="entry name" value="MLP-like_ligand-binding"/>
</dbReference>
<proteinExistence type="predicted"/>
<reference evidence="2" key="1">
    <citation type="submission" date="2022-12" db="EMBL/GenBank/DDBJ databases">
        <title>Draft genome assemblies for two species of Escallonia (Escalloniales).</title>
        <authorList>
            <person name="Chanderbali A."/>
            <person name="Dervinis C."/>
            <person name="Anghel I."/>
            <person name="Soltis D."/>
            <person name="Soltis P."/>
            <person name="Zapata F."/>
        </authorList>
    </citation>
    <scope>NUCLEOTIDE SEQUENCE</scope>
    <source>
        <strain evidence="2">UCBG64.0493</strain>
        <tissue evidence="2">Leaf</tissue>
    </source>
</reference>
<dbReference type="GO" id="GO:0006952">
    <property type="term" value="P:defense response"/>
    <property type="evidence" value="ECO:0007669"/>
    <property type="project" value="InterPro"/>
</dbReference>